<feature type="domain" description="HTH lysR-type" evidence="5">
    <location>
        <begin position="1"/>
        <end position="58"/>
    </location>
</feature>
<evidence type="ECO:0000256" key="4">
    <source>
        <dbReference type="ARBA" id="ARBA00023163"/>
    </source>
</evidence>
<keyword evidence="7" id="KW-1185">Reference proteome</keyword>
<dbReference type="Proteomes" id="UP000051908">
    <property type="component" value="Unassembled WGS sequence"/>
</dbReference>
<dbReference type="InterPro" id="IPR005119">
    <property type="entry name" value="LysR_subst-bd"/>
</dbReference>
<dbReference type="Gene3D" id="1.10.10.10">
    <property type="entry name" value="Winged helix-like DNA-binding domain superfamily/Winged helix DNA-binding domain"/>
    <property type="match status" value="1"/>
</dbReference>
<sequence length="289" mass="33107">MLDKRYQTLVVLAETNSFTRTAQVLFITQPAVSQQITSLENELNLSLVIRDHNRIHLTDIGQKLADYAKQVEFESQKVLNSLKTPTKFNMGCTLSLSSTLLPKFLNHLSDRIQISTTEIKNTDHILQNIRDGKIDFGLVEGNFDTTEFDSFFLQKENFVCISHQQLDISTIEDVFNQTLLIREPGSGSRNIFENWLATQNYKISDFTKVMEIASPNTIIELLKQIPGITFIYESLVAAEIKNGQLKKLDFPGFKIEHSINLVFLKNSYFKNTYQELTTSFLQETNSITY</sequence>
<dbReference type="Gene3D" id="3.40.190.10">
    <property type="entry name" value="Periplasmic binding protein-like II"/>
    <property type="match status" value="2"/>
</dbReference>
<evidence type="ECO:0000313" key="6">
    <source>
        <dbReference type="EMBL" id="KRL31919.1"/>
    </source>
</evidence>
<dbReference type="PANTHER" id="PTHR30126:SF40">
    <property type="entry name" value="HTH-TYPE TRANSCRIPTIONAL REGULATOR GLTR"/>
    <property type="match status" value="1"/>
</dbReference>
<keyword evidence="4" id="KW-0804">Transcription</keyword>
<dbReference type="GO" id="GO:0003700">
    <property type="term" value="F:DNA-binding transcription factor activity"/>
    <property type="evidence" value="ECO:0007669"/>
    <property type="project" value="InterPro"/>
</dbReference>
<dbReference type="PANTHER" id="PTHR30126">
    <property type="entry name" value="HTH-TYPE TRANSCRIPTIONAL REGULATOR"/>
    <property type="match status" value="1"/>
</dbReference>
<dbReference type="PRINTS" id="PR00039">
    <property type="entry name" value="HTHLYSR"/>
</dbReference>
<comment type="caution">
    <text evidence="6">The sequence shown here is derived from an EMBL/GenBank/DDBJ whole genome shotgun (WGS) entry which is preliminary data.</text>
</comment>
<dbReference type="GO" id="GO:0000976">
    <property type="term" value="F:transcription cis-regulatory region binding"/>
    <property type="evidence" value="ECO:0007669"/>
    <property type="project" value="TreeGrafter"/>
</dbReference>
<dbReference type="PATRIC" id="fig|1122151.5.peg.1409"/>
<protein>
    <submittedName>
        <fullName evidence="6">Transcriptional regulator</fullName>
    </submittedName>
</protein>
<evidence type="ECO:0000256" key="1">
    <source>
        <dbReference type="ARBA" id="ARBA00009437"/>
    </source>
</evidence>
<dbReference type="Pfam" id="PF00126">
    <property type="entry name" value="HTH_1"/>
    <property type="match status" value="1"/>
</dbReference>
<keyword evidence="2" id="KW-0805">Transcription regulation</keyword>
<dbReference type="EMBL" id="AZES01000025">
    <property type="protein sequence ID" value="KRL31919.1"/>
    <property type="molecule type" value="Genomic_DNA"/>
</dbReference>
<name>A0A0R1PIF9_9LACO</name>
<dbReference type="GeneID" id="96667252"/>
<accession>A0A0R1PIF9</accession>
<dbReference type="SUPFAM" id="SSF53850">
    <property type="entry name" value="Periplasmic binding protein-like II"/>
    <property type="match status" value="1"/>
</dbReference>
<gene>
    <name evidence="6" type="ORF">FD33_GL001357</name>
</gene>
<dbReference type="Pfam" id="PF03466">
    <property type="entry name" value="LysR_substrate"/>
    <property type="match status" value="1"/>
</dbReference>
<evidence type="ECO:0000256" key="2">
    <source>
        <dbReference type="ARBA" id="ARBA00023015"/>
    </source>
</evidence>
<proteinExistence type="inferred from homology"/>
<evidence type="ECO:0000259" key="5">
    <source>
        <dbReference type="PROSITE" id="PS50931"/>
    </source>
</evidence>
<dbReference type="InterPro" id="IPR000847">
    <property type="entry name" value="LysR_HTH_N"/>
</dbReference>
<dbReference type="InterPro" id="IPR036388">
    <property type="entry name" value="WH-like_DNA-bd_sf"/>
</dbReference>
<reference evidence="6 7" key="1">
    <citation type="journal article" date="2015" name="Genome Announc.">
        <title>Expanding the biotechnology potential of lactobacilli through comparative genomics of 213 strains and associated genera.</title>
        <authorList>
            <person name="Sun Z."/>
            <person name="Harris H.M."/>
            <person name="McCann A."/>
            <person name="Guo C."/>
            <person name="Argimon S."/>
            <person name="Zhang W."/>
            <person name="Yang X."/>
            <person name="Jeffery I.B."/>
            <person name="Cooney J.C."/>
            <person name="Kagawa T.F."/>
            <person name="Liu W."/>
            <person name="Song Y."/>
            <person name="Salvetti E."/>
            <person name="Wrobel A."/>
            <person name="Rasinkangas P."/>
            <person name="Parkhill J."/>
            <person name="Rea M.C."/>
            <person name="O'Sullivan O."/>
            <person name="Ritari J."/>
            <person name="Douillard F.P."/>
            <person name="Paul Ross R."/>
            <person name="Yang R."/>
            <person name="Briner A.E."/>
            <person name="Felis G.E."/>
            <person name="de Vos W.M."/>
            <person name="Barrangou R."/>
            <person name="Klaenhammer T.R."/>
            <person name="Caufield P.W."/>
            <person name="Cui Y."/>
            <person name="Zhang H."/>
            <person name="O'Toole P.W."/>
        </authorList>
    </citation>
    <scope>NUCLEOTIDE SEQUENCE [LARGE SCALE GENOMIC DNA]</scope>
    <source>
        <strain evidence="6 7">DSM 13238</strain>
    </source>
</reference>
<comment type="similarity">
    <text evidence="1">Belongs to the LysR transcriptional regulatory family.</text>
</comment>
<dbReference type="SUPFAM" id="SSF46785">
    <property type="entry name" value="Winged helix' DNA-binding domain"/>
    <property type="match status" value="1"/>
</dbReference>
<evidence type="ECO:0000313" key="7">
    <source>
        <dbReference type="Proteomes" id="UP000051908"/>
    </source>
</evidence>
<dbReference type="PROSITE" id="PS50931">
    <property type="entry name" value="HTH_LYSR"/>
    <property type="match status" value="1"/>
</dbReference>
<evidence type="ECO:0000256" key="3">
    <source>
        <dbReference type="ARBA" id="ARBA00023125"/>
    </source>
</evidence>
<dbReference type="InterPro" id="IPR036390">
    <property type="entry name" value="WH_DNA-bd_sf"/>
</dbReference>
<dbReference type="AlphaFoldDB" id="A0A0R1PIF9"/>
<dbReference type="RefSeq" id="WP_025085546.1">
    <property type="nucleotide sequence ID" value="NZ_AZES01000025.1"/>
</dbReference>
<keyword evidence="3" id="KW-0238">DNA-binding</keyword>
<organism evidence="6 7">
    <name type="scientific">Companilactobacillus paralimentarius DSM 13238 = JCM 10415</name>
    <dbReference type="NCBI Taxonomy" id="1122151"/>
    <lineage>
        <taxon>Bacteria</taxon>
        <taxon>Bacillati</taxon>
        <taxon>Bacillota</taxon>
        <taxon>Bacilli</taxon>
        <taxon>Lactobacillales</taxon>
        <taxon>Lactobacillaceae</taxon>
        <taxon>Companilactobacillus</taxon>
    </lineage>
</organism>
<dbReference type="OrthoDB" id="9785745at2"/>